<dbReference type="PANTHER" id="PTHR23501:SF191">
    <property type="entry name" value="VACUOLAR BASIC AMINO ACID TRANSPORTER 4"/>
    <property type="match status" value="1"/>
</dbReference>
<dbReference type="AlphaFoldDB" id="A0A6J4PEG1"/>
<proteinExistence type="predicted"/>
<feature type="transmembrane region" description="Helical" evidence="6">
    <location>
        <begin position="170"/>
        <end position="191"/>
    </location>
</feature>
<evidence type="ECO:0000259" key="7">
    <source>
        <dbReference type="PROSITE" id="PS50850"/>
    </source>
</evidence>
<dbReference type="SUPFAM" id="SSF103473">
    <property type="entry name" value="MFS general substrate transporter"/>
    <property type="match status" value="1"/>
</dbReference>
<feature type="transmembrane region" description="Helical" evidence="6">
    <location>
        <begin position="84"/>
        <end position="103"/>
    </location>
</feature>
<dbReference type="InterPro" id="IPR036259">
    <property type="entry name" value="MFS_trans_sf"/>
</dbReference>
<reference evidence="8" key="1">
    <citation type="submission" date="2020-02" db="EMBL/GenBank/DDBJ databases">
        <authorList>
            <person name="Meier V. D."/>
        </authorList>
    </citation>
    <scope>NUCLEOTIDE SEQUENCE</scope>
    <source>
        <strain evidence="8">AVDCRST_MAG82</strain>
    </source>
</reference>
<feature type="transmembrane region" description="Helical" evidence="6">
    <location>
        <begin position="362"/>
        <end position="378"/>
    </location>
</feature>
<feature type="transmembrane region" description="Helical" evidence="6">
    <location>
        <begin position="271"/>
        <end position="295"/>
    </location>
</feature>
<dbReference type="InterPro" id="IPR011701">
    <property type="entry name" value="MFS"/>
</dbReference>
<dbReference type="PANTHER" id="PTHR23501">
    <property type="entry name" value="MAJOR FACILITATOR SUPERFAMILY"/>
    <property type="match status" value="1"/>
</dbReference>
<evidence type="ECO:0000313" key="8">
    <source>
        <dbReference type="EMBL" id="CAA9413533.1"/>
    </source>
</evidence>
<keyword evidence="3 6" id="KW-0812">Transmembrane</keyword>
<evidence type="ECO:0000256" key="4">
    <source>
        <dbReference type="ARBA" id="ARBA00022989"/>
    </source>
</evidence>
<name>A0A6J4PEG1_9ACTN</name>
<dbReference type="EMBL" id="CADCVA010000126">
    <property type="protein sequence ID" value="CAA9413533.1"/>
    <property type="molecule type" value="Genomic_DNA"/>
</dbReference>
<dbReference type="GO" id="GO:0005886">
    <property type="term" value="C:plasma membrane"/>
    <property type="evidence" value="ECO:0007669"/>
    <property type="project" value="UniProtKB-SubCell"/>
</dbReference>
<keyword evidence="5 6" id="KW-0472">Membrane</keyword>
<feature type="transmembrane region" description="Helical" evidence="6">
    <location>
        <begin position="337"/>
        <end position="356"/>
    </location>
</feature>
<evidence type="ECO:0000256" key="3">
    <source>
        <dbReference type="ARBA" id="ARBA00022692"/>
    </source>
</evidence>
<feature type="transmembrane region" description="Helical" evidence="6">
    <location>
        <begin position="399"/>
        <end position="422"/>
    </location>
</feature>
<feature type="transmembrane region" description="Helical" evidence="6">
    <location>
        <begin position="109"/>
        <end position="130"/>
    </location>
</feature>
<dbReference type="PRINTS" id="PR01036">
    <property type="entry name" value="TCRTETB"/>
</dbReference>
<dbReference type="GO" id="GO:0022857">
    <property type="term" value="F:transmembrane transporter activity"/>
    <property type="evidence" value="ECO:0007669"/>
    <property type="project" value="InterPro"/>
</dbReference>
<sequence>MSAEGAATEGVEVSTRLLMGVLISAVFVSVLNSSMVNVVIPVIGRDYGVTEAQVGWVITGYLLTYAVGIPLYGRAADVFSIRSAFTVGLIAFAAGSLICASAPSLGALVFGRIVQGAGGAAIPALSSVSVTKILPPGERGAALGLIVSSVGIGAAIGPILGGAVGALAGWHYLFVGTLILTAVLIPAALYVLPGDSPEEARGFDLPGGILLGLAAGLFLFGITRGQVSGFGSAGSWGSFAGSALTAAGFGWRIRNAAEPFVSPTLFKNRAYVAAVVVGYFCMLANVSALVFVPLLVSEANGLSPGEVGLVLAPGAVALAIISPLAGRWSDRIGVRPLIFAGLVIMLFSVLCISTFGAGSTPVVVSLGMLGVGAGFALANSPNVNASASALGPDELGAGLGIFNGAFFLGGGTGPALIGAFLAARREAEAGALNPLYVLDAAAFSDAFLVLALALLISLVAALGLRSATAKETT</sequence>
<feature type="transmembrane region" description="Helical" evidence="6">
    <location>
        <begin position="142"/>
        <end position="164"/>
    </location>
</feature>
<feature type="transmembrane region" description="Helical" evidence="6">
    <location>
        <begin position="442"/>
        <end position="464"/>
    </location>
</feature>
<dbReference type="Gene3D" id="1.20.1720.10">
    <property type="entry name" value="Multidrug resistance protein D"/>
    <property type="match status" value="1"/>
</dbReference>
<gene>
    <name evidence="8" type="ORF">AVDCRST_MAG82-946</name>
</gene>
<evidence type="ECO:0000256" key="1">
    <source>
        <dbReference type="ARBA" id="ARBA00004429"/>
    </source>
</evidence>
<dbReference type="Gene3D" id="1.20.1250.20">
    <property type="entry name" value="MFS general substrate transporter like domains"/>
    <property type="match status" value="1"/>
</dbReference>
<feature type="transmembrane region" description="Helical" evidence="6">
    <location>
        <begin position="17"/>
        <end position="40"/>
    </location>
</feature>
<feature type="transmembrane region" description="Helical" evidence="6">
    <location>
        <begin position="307"/>
        <end position="325"/>
    </location>
</feature>
<feature type="transmembrane region" description="Helical" evidence="6">
    <location>
        <begin position="234"/>
        <end position="251"/>
    </location>
</feature>
<feature type="transmembrane region" description="Helical" evidence="6">
    <location>
        <begin position="52"/>
        <end position="72"/>
    </location>
</feature>
<dbReference type="Pfam" id="PF07690">
    <property type="entry name" value="MFS_1"/>
    <property type="match status" value="2"/>
</dbReference>
<feature type="transmembrane region" description="Helical" evidence="6">
    <location>
        <begin position="203"/>
        <end position="222"/>
    </location>
</feature>
<protein>
    <submittedName>
        <fullName evidence="8">Uncharacterized MFS-type transporter</fullName>
    </submittedName>
</protein>
<organism evidence="8">
    <name type="scientific">uncultured Rubrobacteraceae bacterium</name>
    <dbReference type="NCBI Taxonomy" id="349277"/>
    <lineage>
        <taxon>Bacteria</taxon>
        <taxon>Bacillati</taxon>
        <taxon>Actinomycetota</taxon>
        <taxon>Rubrobacteria</taxon>
        <taxon>Rubrobacterales</taxon>
        <taxon>Rubrobacteraceae</taxon>
        <taxon>environmental samples</taxon>
    </lineage>
</organism>
<dbReference type="InterPro" id="IPR020846">
    <property type="entry name" value="MFS_dom"/>
</dbReference>
<keyword evidence="4 6" id="KW-1133">Transmembrane helix</keyword>
<comment type="subcellular location">
    <subcellularLocation>
        <location evidence="1">Cell inner membrane</location>
        <topology evidence="1">Multi-pass membrane protein</topology>
    </subcellularLocation>
</comment>
<keyword evidence="2" id="KW-0813">Transport</keyword>
<evidence type="ECO:0000256" key="2">
    <source>
        <dbReference type="ARBA" id="ARBA00022448"/>
    </source>
</evidence>
<dbReference type="PROSITE" id="PS50850">
    <property type="entry name" value="MFS"/>
    <property type="match status" value="1"/>
</dbReference>
<accession>A0A6J4PEG1</accession>
<evidence type="ECO:0000256" key="5">
    <source>
        <dbReference type="ARBA" id="ARBA00023136"/>
    </source>
</evidence>
<feature type="domain" description="Major facilitator superfamily (MFS) profile" evidence="7">
    <location>
        <begin position="18"/>
        <end position="469"/>
    </location>
</feature>
<evidence type="ECO:0000256" key="6">
    <source>
        <dbReference type="SAM" id="Phobius"/>
    </source>
</evidence>